<dbReference type="SUPFAM" id="SSF81383">
    <property type="entry name" value="F-box domain"/>
    <property type="match status" value="1"/>
</dbReference>
<dbReference type="AlphaFoldDB" id="A0AAU9LW53"/>
<dbReference type="Gene3D" id="1.20.1280.50">
    <property type="match status" value="1"/>
</dbReference>
<evidence type="ECO:0000313" key="2">
    <source>
        <dbReference type="EMBL" id="CAH1412903.1"/>
    </source>
</evidence>
<evidence type="ECO:0000313" key="3">
    <source>
        <dbReference type="Proteomes" id="UP001157418"/>
    </source>
</evidence>
<dbReference type="EMBL" id="CAKMRJ010000001">
    <property type="protein sequence ID" value="CAH1412903.1"/>
    <property type="molecule type" value="Genomic_DNA"/>
</dbReference>
<proteinExistence type="predicted"/>
<feature type="domain" description="F-box" evidence="1">
    <location>
        <begin position="14"/>
        <end position="52"/>
    </location>
</feature>
<dbReference type="PANTHER" id="PTHR31672:SF13">
    <property type="entry name" value="F-BOX PROTEIN CPR30-LIKE"/>
    <property type="match status" value="1"/>
</dbReference>
<keyword evidence="3" id="KW-1185">Reference proteome</keyword>
<comment type="caution">
    <text evidence="2">The sequence shown here is derived from an EMBL/GenBank/DDBJ whole genome shotgun (WGS) entry which is preliminary data.</text>
</comment>
<dbReference type="InterPro" id="IPR001810">
    <property type="entry name" value="F-box_dom"/>
</dbReference>
<protein>
    <recommendedName>
        <fullName evidence="1">F-box domain-containing protein</fullName>
    </recommendedName>
</protein>
<dbReference type="Proteomes" id="UP001157418">
    <property type="component" value="Unassembled WGS sequence"/>
</dbReference>
<sequence>MADRHPPRNTITMNLPSEILFFHILPRVPLKALPNVMCVCKKWHSFLKSSVFAKTCHDHITTDDDDHDQNHHKYPVLSTTKPYHFRSIDCKSPKDSLKDVRRLPLKTPYNDNCSPGNMSILTSLHGLLCVGTSKGEHSQEYSDLILWNPLTGDYKTCRNLKTAVIIKNVTSPLKVESTENLEFQQRASYWTSLRCYWENPSHILLNEKLYFLMQLDRRRTFIQSYSIIRFDTKTENFTEVAVPSFGNQMTDCLGFMVLRGCIHFCVAILIEKETNNENQCCYEMIELWRMDGDGDGDWTKVLSYGPMSFFIWKRSLLHVMGNGNLLIQQNGDVYLLDIKKHTKEMVFTCKSINYQLSPTGKYIETISPVGKYIETTLSPHLYVHKWMMKKKGLEWRTNSSRWTYEVYQAMIDNYEEDQRWIQRELSGGTCPQ</sequence>
<gene>
    <name evidence="2" type="ORF">LVIROSA_LOCUS890</name>
</gene>
<evidence type="ECO:0000259" key="1">
    <source>
        <dbReference type="Pfam" id="PF00646"/>
    </source>
</evidence>
<dbReference type="PANTHER" id="PTHR31672">
    <property type="entry name" value="BNACNNG10540D PROTEIN"/>
    <property type="match status" value="1"/>
</dbReference>
<organism evidence="2 3">
    <name type="scientific">Lactuca virosa</name>
    <dbReference type="NCBI Taxonomy" id="75947"/>
    <lineage>
        <taxon>Eukaryota</taxon>
        <taxon>Viridiplantae</taxon>
        <taxon>Streptophyta</taxon>
        <taxon>Embryophyta</taxon>
        <taxon>Tracheophyta</taxon>
        <taxon>Spermatophyta</taxon>
        <taxon>Magnoliopsida</taxon>
        <taxon>eudicotyledons</taxon>
        <taxon>Gunneridae</taxon>
        <taxon>Pentapetalae</taxon>
        <taxon>asterids</taxon>
        <taxon>campanulids</taxon>
        <taxon>Asterales</taxon>
        <taxon>Asteraceae</taxon>
        <taxon>Cichorioideae</taxon>
        <taxon>Cichorieae</taxon>
        <taxon>Lactucinae</taxon>
        <taxon>Lactuca</taxon>
    </lineage>
</organism>
<dbReference type="Pfam" id="PF00646">
    <property type="entry name" value="F-box"/>
    <property type="match status" value="1"/>
</dbReference>
<dbReference type="InterPro" id="IPR050796">
    <property type="entry name" value="SCF_F-box_component"/>
</dbReference>
<dbReference type="InterPro" id="IPR036047">
    <property type="entry name" value="F-box-like_dom_sf"/>
</dbReference>
<accession>A0AAU9LW53</accession>
<reference evidence="2 3" key="1">
    <citation type="submission" date="2022-01" db="EMBL/GenBank/DDBJ databases">
        <authorList>
            <person name="Xiong W."/>
            <person name="Schranz E."/>
        </authorList>
    </citation>
    <scope>NUCLEOTIDE SEQUENCE [LARGE SCALE GENOMIC DNA]</scope>
</reference>
<name>A0AAU9LW53_9ASTR</name>